<evidence type="ECO:0000313" key="3">
    <source>
        <dbReference type="Proteomes" id="UP000271337"/>
    </source>
</evidence>
<dbReference type="InterPro" id="IPR052999">
    <property type="entry name" value="PTS1_Protein"/>
</dbReference>
<dbReference type="AlphaFoldDB" id="A0A3M6WGV0"/>
<evidence type="ECO:0000313" key="2">
    <source>
        <dbReference type="EMBL" id="RMY14378.1"/>
    </source>
</evidence>
<proteinExistence type="predicted"/>
<dbReference type="EMBL" id="QWIL01000733">
    <property type="protein sequence ID" value="RMY14378.1"/>
    <property type="molecule type" value="Genomic_DNA"/>
</dbReference>
<evidence type="ECO:0000313" key="4">
    <source>
        <dbReference type="Proteomes" id="UP000281245"/>
    </source>
</evidence>
<sequence length="317" mass="34551">MPLMSKLSEPLKAFINAAHARPNTTPAPRHIGSVYEKVAQDASAKSVGMPAWLTASVRVLCLSFIANIVRTAYHVCQTAATMTMNSPRSMLELYGLATSPKQAQGQNNGVWAAELMREVGLKCIGLNGVPRTINTLGEFYNGLPPDIQTELKKRQPRRHLSQSHIDTTLHRGNALWESIYRPFSDKLTQKLAQSHPDLPVFIIEGEYGALFSDPAYPGGNNHDPNRPNVGRVLMSILAVAVLRAQTGVGPQVVSHLFGLRKAYEDGTAEAEPEVQGGKWLASNEGSYWLLEQVDRIVEAIGEGKGSSFAPGMEKAKL</sequence>
<organism evidence="1 4">
    <name type="scientific">Hortaea werneckii</name>
    <name type="common">Black yeast</name>
    <name type="synonym">Cladosporium werneckii</name>
    <dbReference type="NCBI Taxonomy" id="91943"/>
    <lineage>
        <taxon>Eukaryota</taxon>
        <taxon>Fungi</taxon>
        <taxon>Dikarya</taxon>
        <taxon>Ascomycota</taxon>
        <taxon>Pezizomycotina</taxon>
        <taxon>Dothideomycetes</taxon>
        <taxon>Dothideomycetidae</taxon>
        <taxon>Mycosphaerellales</taxon>
        <taxon>Teratosphaeriaceae</taxon>
        <taxon>Hortaea</taxon>
    </lineage>
</organism>
<evidence type="ECO:0008006" key="5">
    <source>
        <dbReference type="Google" id="ProtNLM"/>
    </source>
</evidence>
<dbReference type="PANTHER" id="PTHR28180:SF2">
    <property type="entry name" value="PEROXISOMAL PROTEIN 2"/>
    <property type="match status" value="1"/>
</dbReference>
<comment type="caution">
    <text evidence="1">The sequence shown here is derived from an EMBL/GenBank/DDBJ whole genome shotgun (WGS) entry which is preliminary data.</text>
</comment>
<dbReference type="OrthoDB" id="5392202at2759"/>
<reference evidence="3 4" key="1">
    <citation type="journal article" date="2018" name="BMC Genomics">
        <title>Genomic evidence for intraspecific hybridization in a clonal and extremely halotolerant yeast.</title>
        <authorList>
            <person name="Gostincar C."/>
            <person name="Stajich J.E."/>
            <person name="Zupancic J."/>
            <person name="Zalar P."/>
            <person name="Gunde-Cimerman N."/>
        </authorList>
    </citation>
    <scope>NUCLEOTIDE SEQUENCE [LARGE SCALE GENOMIC DNA]</scope>
    <source>
        <strain evidence="1 4">EXF-6656</strain>
        <strain evidence="2 3">EXF-6669</strain>
    </source>
</reference>
<dbReference type="EMBL" id="QWIJ01000953">
    <property type="protein sequence ID" value="RMX77510.1"/>
    <property type="molecule type" value="Genomic_DNA"/>
</dbReference>
<accession>A0A3M6WGV0</accession>
<evidence type="ECO:0000313" key="1">
    <source>
        <dbReference type="EMBL" id="RMX77510.1"/>
    </source>
</evidence>
<dbReference type="PANTHER" id="PTHR28180">
    <property type="entry name" value="CONSERVED MITOCHONDRIAL PROTEIN-RELATED"/>
    <property type="match status" value="1"/>
</dbReference>
<gene>
    <name evidence="2" type="ORF">D0867_07168</name>
    <name evidence="1" type="ORF">D0869_09835</name>
</gene>
<dbReference type="Proteomes" id="UP000271337">
    <property type="component" value="Unassembled WGS sequence"/>
</dbReference>
<dbReference type="InterPro" id="IPR029032">
    <property type="entry name" value="AhpD-like"/>
</dbReference>
<dbReference type="Gene3D" id="1.20.1290.10">
    <property type="entry name" value="AhpD-like"/>
    <property type="match status" value="1"/>
</dbReference>
<name>A0A3M6WGV0_HORWE</name>
<dbReference type="Proteomes" id="UP000281245">
    <property type="component" value="Unassembled WGS sequence"/>
</dbReference>
<protein>
    <recommendedName>
        <fullName evidence="5">Dol-P-Man:Man(5)GlcNAc(2)-PP-Dol alpha-1,3-mannosyltransferase</fullName>
    </recommendedName>
</protein>